<proteinExistence type="predicted"/>
<organism evidence="2 3">
    <name type="scientific">Chara braunii</name>
    <name type="common">Braun's stonewort</name>
    <dbReference type="NCBI Taxonomy" id="69332"/>
    <lineage>
        <taxon>Eukaryota</taxon>
        <taxon>Viridiplantae</taxon>
        <taxon>Streptophyta</taxon>
        <taxon>Charophyceae</taxon>
        <taxon>Charales</taxon>
        <taxon>Characeae</taxon>
        <taxon>Chara</taxon>
    </lineage>
</organism>
<dbReference type="PRINTS" id="PR00360">
    <property type="entry name" value="C2DOMAIN"/>
</dbReference>
<dbReference type="GO" id="GO:0008289">
    <property type="term" value="F:lipid binding"/>
    <property type="evidence" value="ECO:0007669"/>
    <property type="project" value="InterPro"/>
</dbReference>
<dbReference type="InterPro" id="IPR045050">
    <property type="entry name" value="Synaptotagmin_plant"/>
</dbReference>
<protein>
    <recommendedName>
        <fullName evidence="1">C2 domain-containing protein</fullName>
    </recommendedName>
</protein>
<dbReference type="InterPro" id="IPR000008">
    <property type="entry name" value="C2_dom"/>
</dbReference>
<dbReference type="GO" id="GO:0005783">
    <property type="term" value="C:endoplasmic reticulum"/>
    <property type="evidence" value="ECO:0007669"/>
    <property type="project" value="TreeGrafter"/>
</dbReference>
<keyword evidence="3" id="KW-1185">Reference proteome</keyword>
<feature type="domain" description="C2" evidence="1">
    <location>
        <begin position="131"/>
        <end position="252"/>
    </location>
</feature>
<dbReference type="Proteomes" id="UP000265515">
    <property type="component" value="Unassembled WGS sequence"/>
</dbReference>
<dbReference type="OMA" id="CENPREG"/>
<feature type="domain" description="C2" evidence="1">
    <location>
        <begin position="1"/>
        <end position="68"/>
    </location>
</feature>
<dbReference type="Gramene" id="GBG85330">
    <property type="protein sequence ID" value="GBG85330"/>
    <property type="gene ID" value="CBR_g39897"/>
</dbReference>
<accession>A0A388LSM5</accession>
<dbReference type="CDD" id="cd00030">
    <property type="entry name" value="C2"/>
    <property type="match status" value="2"/>
</dbReference>
<dbReference type="OrthoDB" id="67700at2759"/>
<dbReference type="Gene3D" id="2.60.40.150">
    <property type="entry name" value="C2 domain"/>
    <property type="match status" value="2"/>
</dbReference>
<dbReference type="Pfam" id="PF00168">
    <property type="entry name" value="C2"/>
    <property type="match status" value="2"/>
</dbReference>
<dbReference type="FunFam" id="2.60.40.150:FF:000100">
    <property type="entry name" value="Extended synaptotagmin-2"/>
    <property type="match status" value="1"/>
</dbReference>
<dbReference type="SUPFAM" id="SSF49562">
    <property type="entry name" value="C2 domain (Calcium/lipid-binding domain, CaLB)"/>
    <property type="match status" value="2"/>
</dbReference>
<gene>
    <name evidence="2" type="ORF">CBR_g39897</name>
</gene>
<dbReference type="PROSITE" id="PS50004">
    <property type="entry name" value="C2"/>
    <property type="match status" value="2"/>
</dbReference>
<dbReference type="PANTHER" id="PTHR10774">
    <property type="entry name" value="EXTENDED SYNAPTOTAGMIN-RELATED"/>
    <property type="match status" value="1"/>
</dbReference>
<evidence type="ECO:0000313" key="3">
    <source>
        <dbReference type="Proteomes" id="UP000265515"/>
    </source>
</evidence>
<dbReference type="SMART" id="SM00239">
    <property type="entry name" value="C2"/>
    <property type="match status" value="1"/>
</dbReference>
<dbReference type="PANTHER" id="PTHR10774:SF190">
    <property type="entry name" value="C2 CALCIUM_LIPID-BINDING ENDONUCLEASE_EXONUCLEASE_PHOSPHATASE-RELATED"/>
    <property type="match status" value="1"/>
</dbReference>
<evidence type="ECO:0000313" key="2">
    <source>
        <dbReference type="EMBL" id="GBG85330.1"/>
    </source>
</evidence>
<dbReference type="AlphaFoldDB" id="A0A388LSM5"/>
<evidence type="ECO:0000259" key="1">
    <source>
        <dbReference type="PROSITE" id="PS50004"/>
    </source>
</evidence>
<dbReference type="InterPro" id="IPR035892">
    <property type="entry name" value="C2_domain_sf"/>
</dbReference>
<reference evidence="2 3" key="1">
    <citation type="journal article" date="2018" name="Cell">
        <title>The Chara Genome: Secondary Complexity and Implications for Plant Terrestrialization.</title>
        <authorList>
            <person name="Nishiyama T."/>
            <person name="Sakayama H."/>
            <person name="Vries J.D."/>
            <person name="Buschmann H."/>
            <person name="Saint-Marcoux D."/>
            <person name="Ullrich K.K."/>
            <person name="Haas F.B."/>
            <person name="Vanderstraeten L."/>
            <person name="Becker D."/>
            <person name="Lang D."/>
            <person name="Vosolsobe S."/>
            <person name="Rombauts S."/>
            <person name="Wilhelmsson P.K.I."/>
            <person name="Janitza P."/>
            <person name="Kern R."/>
            <person name="Heyl A."/>
            <person name="Rumpler F."/>
            <person name="Villalobos L.I.A.C."/>
            <person name="Clay J.M."/>
            <person name="Skokan R."/>
            <person name="Toyoda A."/>
            <person name="Suzuki Y."/>
            <person name="Kagoshima H."/>
            <person name="Schijlen E."/>
            <person name="Tajeshwar N."/>
            <person name="Catarino B."/>
            <person name="Hetherington A.J."/>
            <person name="Saltykova A."/>
            <person name="Bonnot C."/>
            <person name="Breuninger H."/>
            <person name="Symeonidi A."/>
            <person name="Radhakrishnan G.V."/>
            <person name="Van Nieuwerburgh F."/>
            <person name="Deforce D."/>
            <person name="Chang C."/>
            <person name="Karol K.G."/>
            <person name="Hedrich R."/>
            <person name="Ulvskov P."/>
            <person name="Glockner G."/>
            <person name="Delwiche C.F."/>
            <person name="Petrasek J."/>
            <person name="Van de Peer Y."/>
            <person name="Friml J."/>
            <person name="Beilby M."/>
            <person name="Dolan L."/>
            <person name="Kohara Y."/>
            <person name="Sugano S."/>
            <person name="Fujiyama A."/>
            <person name="Delaux P.-M."/>
            <person name="Quint M."/>
            <person name="TheiBen G."/>
            <person name="Hagemann M."/>
            <person name="Harholt J."/>
            <person name="Dunand C."/>
            <person name="Zachgo S."/>
            <person name="Langdale J."/>
            <person name="Maumus F."/>
            <person name="Straeten D.V.D."/>
            <person name="Gould S.B."/>
            <person name="Rensing S.A."/>
        </authorList>
    </citation>
    <scope>NUCLEOTIDE SEQUENCE [LARGE SCALE GENOMIC DNA]</scope>
    <source>
        <strain evidence="2 3">S276</strain>
    </source>
</reference>
<sequence length="273" mass="31211">MPRRSLDNELDPVWNEGFEIKVQDPRTQSLTVRVLDKEVGTPDELIGEARLQLVGLLDNPGNPEDIWLTLYKNCENPREGKPRGKVHLEVVYRPYGPDGSPIVPPLIAQSVSYHDMNKPTELEQMLGNVSPDEMADASTVSERRMFIRGVLMVKVIKAINLEAADIATSTSDPYVQLWMKNKSESKQRTQVIYKELNPVWDEEFEFLVENPNDDMLMMEVYDHDMFGRRDFLGKLSLTLTRVMYHGQYSGEFQLVGAKQGSLVLEMQWNPVPV</sequence>
<dbReference type="EMBL" id="BFEA01000514">
    <property type="protein sequence ID" value="GBG85330.1"/>
    <property type="molecule type" value="Genomic_DNA"/>
</dbReference>
<name>A0A388LSM5_CHABU</name>
<dbReference type="STRING" id="69332.A0A388LSM5"/>
<comment type="caution">
    <text evidence="2">The sequence shown here is derived from an EMBL/GenBank/DDBJ whole genome shotgun (WGS) entry which is preliminary data.</text>
</comment>